<proteinExistence type="predicted"/>
<evidence type="ECO:0000313" key="2">
    <source>
        <dbReference type="EMBL" id="BAQ16968.1"/>
    </source>
</evidence>
<accession>A0A0A8K1Y6</accession>
<organism evidence="2 3">
    <name type="scientific">Methyloceanibacter caenitepidi</name>
    <dbReference type="NCBI Taxonomy" id="1384459"/>
    <lineage>
        <taxon>Bacteria</taxon>
        <taxon>Pseudomonadati</taxon>
        <taxon>Pseudomonadota</taxon>
        <taxon>Alphaproteobacteria</taxon>
        <taxon>Hyphomicrobiales</taxon>
        <taxon>Hyphomicrobiaceae</taxon>
        <taxon>Methyloceanibacter</taxon>
    </lineage>
</organism>
<reference evidence="2 3" key="1">
    <citation type="submission" date="2014-09" db="EMBL/GenBank/DDBJ databases">
        <title>Genome sequencing of Methyloceanibacter caenitepidi Gela4.</title>
        <authorList>
            <person name="Takeuchi M."/>
            <person name="Susumu S."/>
            <person name="Kamagata Y."/>
            <person name="Oshima K."/>
            <person name="Hattori M."/>
            <person name="Iwasaki W."/>
        </authorList>
    </citation>
    <scope>NUCLEOTIDE SEQUENCE [LARGE SCALE GENOMIC DNA]</scope>
    <source>
        <strain evidence="2 3">Gela4</strain>
    </source>
</reference>
<feature type="region of interest" description="Disordered" evidence="1">
    <location>
        <begin position="1"/>
        <end position="20"/>
    </location>
</feature>
<dbReference type="EMBL" id="AP014648">
    <property type="protein sequence ID" value="BAQ16968.1"/>
    <property type="molecule type" value="Genomic_DNA"/>
</dbReference>
<gene>
    <name evidence="2" type="ORF">GL4_1512</name>
</gene>
<name>A0A0A8K1Y6_9HYPH</name>
<dbReference type="KEGG" id="mcg:GL4_1512"/>
<evidence type="ECO:0000313" key="3">
    <source>
        <dbReference type="Proteomes" id="UP000031643"/>
    </source>
</evidence>
<dbReference type="Proteomes" id="UP000031643">
    <property type="component" value="Chromosome"/>
</dbReference>
<dbReference type="HOGENOM" id="CLU_2826144_0_0_5"/>
<protein>
    <submittedName>
        <fullName evidence="2">Uncharacterized protein</fullName>
    </submittedName>
</protein>
<sequence>MIASVLVAAPLPPAGGPCSNAGQKVETWELRATDKDAAIVECRQRGGIFVRAIIPDDELSNGGGNG</sequence>
<evidence type="ECO:0000256" key="1">
    <source>
        <dbReference type="SAM" id="MobiDB-lite"/>
    </source>
</evidence>
<keyword evidence="3" id="KW-1185">Reference proteome</keyword>
<dbReference type="RefSeq" id="WP_045366206.1">
    <property type="nucleotide sequence ID" value="NZ_AP014648.1"/>
</dbReference>
<dbReference type="AlphaFoldDB" id="A0A0A8K1Y6"/>
<dbReference type="STRING" id="1384459.GL4_1512"/>